<evidence type="ECO:0000256" key="8">
    <source>
        <dbReference type="RuleBase" id="RU000461"/>
    </source>
</evidence>
<dbReference type="GO" id="GO:0005506">
    <property type="term" value="F:iron ion binding"/>
    <property type="evidence" value="ECO:0007669"/>
    <property type="project" value="InterPro"/>
</dbReference>
<dbReference type="Gene3D" id="1.10.630.10">
    <property type="entry name" value="Cytochrome P450"/>
    <property type="match status" value="1"/>
</dbReference>
<dbReference type="InterPro" id="IPR001128">
    <property type="entry name" value="Cyt_P450"/>
</dbReference>
<dbReference type="GO" id="GO:0020037">
    <property type="term" value="F:heme binding"/>
    <property type="evidence" value="ECO:0007669"/>
    <property type="project" value="InterPro"/>
</dbReference>
<dbReference type="GO" id="GO:0016705">
    <property type="term" value="F:oxidoreductase activity, acting on paired donors, with incorporation or reduction of molecular oxygen"/>
    <property type="evidence" value="ECO:0007669"/>
    <property type="project" value="InterPro"/>
</dbReference>
<keyword evidence="6 8" id="KW-0503">Monooxygenase</keyword>
<comment type="caution">
    <text evidence="9">The sequence shown here is derived from an EMBL/GenBank/DDBJ whole genome shotgun (WGS) entry which is preliminary data.</text>
</comment>
<dbReference type="EMBL" id="JALJOS010000004">
    <property type="protein sequence ID" value="KAK9840188.1"/>
    <property type="molecule type" value="Genomic_DNA"/>
</dbReference>
<keyword evidence="5 7" id="KW-0408">Iron</keyword>
<name>A0AAW1S232_9CHLO</name>
<evidence type="ECO:0000256" key="4">
    <source>
        <dbReference type="ARBA" id="ARBA00023002"/>
    </source>
</evidence>
<reference evidence="9 10" key="1">
    <citation type="journal article" date="2024" name="Nat. Commun.">
        <title>Phylogenomics reveals the evolutionary origins of lichenization in chlorophyte algae.</title>
        <authorList>
            <person name="Puginier C."/>
            <person name="Libourel C."/>
            <person name="Otte J."/>
            <person name="Skaloud P."/>
            <person name="Haon M."/>
            <person name="Grisel S."/>
            <person name="Petersen M."/>
            <person name="Berrin J.G."/>
            <person name="Delaux P.M."/>
            <person name="Dal Grande F."/>
            <person name="Keller J."/>
        </authorList>
    </citation>
    <scope>NUCLEOTIDE SEQUENCE [LARGE SCALE GENOMIC DNA]</scope>
    <source>
        <strain evidence="9 10">SAG 2145</strain>
    </source>
</reference>
<accession>A0AAW1S232</accession>
<dbReference type="InterPro" id="IPR002401">
    <property type="entry name" value="Cyt_P450_E_grp-I"/>
</dbReference>
<dbReference type="GO" id="GO:0016125">
    <property type="term" value="P:sterol metabolic process"/>
    <property type="evidence" value="ECO:0007669"/>
    <property type="project" value="TreeGrafter"/>
</dbReference>
<evidence type="ECO:0000256" key="2">
    <source>
        <dbReference type="ARBA" id="ARBA00022617"/>
    </source>
</evidence>
<dbReference type="GO" id="GO:0004497">
    <property type="term" value="F:monooxygenase activity"/>
    <property type="evidence" value="ECO:0007669"/>
    <property type="project" value="UniProtKB-KW"/>
</dbReference>
<evidence type="ECO:0000256" key="3">
    <source>
        <dbReference type="ARBA" id="ARBA00022723"/>
    </source>
</evidence>
<evidence type="ECO:0000313" key="9">
    <source>
        <dbReference type="EMBL" id="KAK9840188.1"/>
    </source>
</evidence>
<dbReference type="PANTHER" id="PTHR24286:SF384">
    <property type="entry name" value="P450, PUTATIVE (EUROFUNG)-RELATED"/>
    <property type="match status" value="1"/>
</dbReference>
<evidence type="ECO:0000256" key="1">
    <source>
        <dbReference type="ARBA" id="ARBA00010617"/>
    </source>
</evidence>
<dbReference type="AlphaFoldDB" id="A0AAW1S232"/>
<keyword evidence="4 8" id="KW-0560">Oxidoreductase</keyword>
<sequence>MEPLGRTLPASNLGEGPIFSHTCRRSTPAQLRGRLVRTHAAESGLQRGAREGMPVPGGTTGLPLVGETMEWLKSPLEFHQKRMAVHGSIYKSHILGKPTVFVTREEDILPLLLSEHKMVESDWPPGIKRLLGPHSLLNQSGAKHQSQRRIITQAFTREAVASYMPTVMEAIQAHQDKWDADGHVFAFEEGKSIALDVAMTVLIGLRLDTGSARKLGQLFRKYVGGFFSLPIPQVNKVFRDALEARAAILDQIRGFVEESIQQRRGVQHPPAPSNALHYLIDARDDEGKQASLTQLTDQALTQLFAGHETTGNAIMRIFLSLPQHPDVIQRLRDEQATLMARHGPQITGAVLEEMVYGEAVLREMLRTAPPVPFVYREALQDLDVGGYRVPKGWRLELRLMRSIREIGQWKDSRDSFQPERWLQGSPAHHIRDPPGFKPFGDGKRICAGMGLAKAEIKAMLAVLARDYTWEKADAREQMVWPVQPGSLRVNISRLDKHHAPSSLASVGQEPALVH</sequence>
<evidence type="ECO:0000256" key="5">
    <source>
        <dbReference type="ARBA" id="ARBA00023004"/>
    </source>
</evidence>
<organism evidence="9 10">
    <name type="scientific">Apatococcus lobatus</name>
    <dbReference type="NCBI Taxonomy" id="904363"/>
    <lineage>
        <taxon>Eukaryota</taxon>
        <taxon>Viridiplantae</taxon>
        <taxon>Chlorophyta</taxon>
        <taxon>core chlorophytes</taxon>
        <taxon>Trebouxiophyceae</taxon>
        <taxon>Chlorellales</taxon>
        <taxon>Chlorellaceae</taxon>
        <taxon>Apatococcus</taxon>
    </lineage>
</organism>
<dbReference type="InterPro" id="IPR036396">
    <property type="entry name" value="Cyt_P450_sf"/>
</dbReference>
<keyword evidence="10" id="KW-1185">Reference proteome</keyword>
<evidence type="ECO:0000256" key="6">
    <source>
        <dbReference type="ARBA" id="ARBA00023033"/>
    </source>
</evidence>
<proteinExistence type="inferred from homology"/>
<dbReference type="InterPro" id="IPR017972">
    <property type="entry name" value="Cyt_P450_CS"/>
</dbReference>
<dbReference type="Pfam" id="PF00067">
    <property type="entry name" value="p450"/>
    <property type="match status" value="1"/>
</dbReference>
<keyword evidence="3 7" id="KW-0479">Metal-binding</keyword>
<dbReference type="PRINTS" id="PR00463">
    <property type="entry name" value="EP450I"/>
</dbReference>
<dbReference type="Proteomes" id="UP001438707">
    <property type="component" value="Unassembled WGS sequence"/>
</dbReference>
<gene>
    <name evidence="9" type="ORF">WJX74_005169</name>
</gene>
<feature type="binding site" description="axial binding residue" evidence="7">
    <location>
        <position position="446"/>
    </location>
    <ligand>
        <name>heme</name>
        <dbReference type="ChEBI" id="CHEBI:30413"/>
    </ligand>
    <ligandPart>
        <name>Fe</name>
        <dbReference type="ChEBI" id="CHEBI:18248"/>
    </ligandPart>
</feature>
<dbReference type="PANTHER" id="PTHR24286">
    <property type="entry name" value="CYTOCHROME P450 26"/>
    <property type="match status" value="1"/>
</dbReference>
<evidence type="ECO:0000313" key="10">
    <source>
        <dbReference type="Proteomes" id="UP001438707"/>
    </source>
</evidence>
<dbReference type="PROSITE" id="PS00086">
    <property type="entry name" value="CYTOCHROME_P450"/>
    <property type="match status" value="1"/>
</dbReference>
<keyword evidence="2 7" id="KW-0349">Heme</keyword>
<dbReference type="PRINTS" id="PR00385">
    <property type="entry name" value="P450"/>
</dbReference>
<evidence type="ECO:0000256" key="7">
    <source>
        <dbReference type="PIRSR" id="PIRSR602401-1"/>
    </source>
</evidence>
<dbReference type="SUPFAM" id="SSF48264">
    <property type="entry name" value="Cytochrome P450"/>
    <property type="match status" value="1"/>
</dbReference>
<comment type="similarity">
    <text evidence="1 8">Belongs to the cytochrome P450 family.</text>
</comment>
<protein>
    <recommendedName>
        <fullName evidence="11">Cytochrome P450</fullName>
    </recommendedName>
</protein>
<evidence type="ECO:0008006" key="11">
    <source>
        <dbReference type="Google" id="ProtNLM"/>
    </source>
</evidence>
<comment type="cofactor">
    <cofactor evidence="7">
        <name>heme</name>
        <dbReference type="ChEBI" id="CHEBI:30413"/>
    </cofactor>
</comment>